<proteinExistence type="predicted"/>
<geneLocation type="plasmid" evidence="1 2">
    <name>pBPHY02</name>
</geneLocation>
<dbReference type="EMBL" id="CP001046">
    <property type="protein sequence ID" value="ACC76263.1"/>
    <property type="molecule type" value="Genomic_DNA"/>
</dbReference>
<evidence type="ECO:0000313" key="2">
    <source>
        <dbReference type="Proteomes" id="UP000001192"/>
    </source>
</evidence>
<reference evidence="2" key="1">
    <citation type="journal article" date="2014" name="Stand. Genomic Sci.">
        <title>Complete genome sequence of Burkholderia phymatum STM815(T), a broad host range and efficient nitrogen-fixing symbiont of Mimosa species.</title>
        <authorList>
            <person name="Moulin L."/>
            <person name="Klonowska A."/>
            <person name="Caroline B."/>
            <person name="Booth K."/>
            <person name="Vriezen J.A."/>
            <person name="Melkonian R."/>
            <person name="James E.K."/>
            <person name="Young J.P."/>
            <person name="Bena G."/>
            <person name="Hauser L."/>
            <person name="Land M."/>
            <person name="Kyrpides N."/>
            <person name="Bruce D."/>
            <person name="Chain P."/>
            <person name="Copeland A."/>
            <person name="Pitluck S."/>
            <person name="Woyke T."/>
            <person name="Lizotte-Waniewski M."/>
            <person name="Bristow J."/>
            <person name="Riley M."/>
        </authorList>
    </citation>
    <scope>NUCLEOTIDE SEQUENCE [LARGE SCALE GENOMIC DNA]</scope>
    <source>
        <strain evidence="2">DSM 17167 / CIP 108236 / LMG 21445 / STM815</strain>
        <plasmid evidence="2">Plasmid pBPHY02</plasmid>
    </source>
</reference>
<organism evidence="1 2">
    <name type="scientific">Paraburkholderia phymatum (strain DSM 17167 / CIP 108236 / LMG 21445 / STM815)</name>
    <name type="common">Burkholderia phymatum</name>
    <dbReference type="NCBI Taxonomy" id="391038"/>
    <lineage>
        <taxon>Bacteria</taxon>
        <taxon>Pseudomonadati</taxon>
        <taxon>Pseudomonadota</taxon>
        <taxon>Betaproteobacteria</taxon>
        <taxon>Burkholderiales</taxon>
        <taxon>Burkholderiaceae</taxon>
        <taxon>Paraburkholderia</taxon>
    </lineage>
</organism>
<dbReference type="AlphaFoldDB" id="B2JXA5"/>
<dbReference type="Proteomes" id="UP000001192">
    <property type="component" value="Plasmid pBPHY02"/>
</dbReference>
<accession>B2JXA5</accession>
<keyword evidence="2" id="KW-1185">Reference proteome</keyword>
<gene>
    <name evidence="1" type="ordered locus">Bphy_7269</name>
</gene>
<evidence type="ECO:0000313" key="1">
    <source>
        <dbReference type="EMBL" id="ACC76263.1"/>
    </source>
</evidence>
<name>B2JXA5_PARP8</name>
<dbReference type="HOGENOM" id="CLU_1683301_0_0_4"/>
<protein>
    <submittedName>
        <fullName evidence="1">Uncharacterized protein</fullName>
    </submittedName>
</protein>
<sequence length="156" mass="16272">MTPAHVGVAPRDVRAGCVGRSCEPCGWAVDRGPRSRSVGHLQLRDDLRGDSADHVAGRAIPVRPAGATRREGNRARDRLGILVAQVLAHWLAGTPHIAAKIPPAASFCTIYCTADTIGRVELDARRAGVGAAKTTIDAAATVSATVAVTHLSDRNA</sequence>
<keyword evidence="1" id="KW-0614">Plasmid</keyword>
<dbReference type="KEGG" id="bph:Bphy_7269"/>